<dbReference type="AlphaFoldDB" id="A0A3P1SCY9"/>
<feature type="transmembrane region" description="Helical" evidence="1">
    <location>
        <begin position="12"/>
        <end position="34"/>
    </location>
</feature>
<gene>
    <name evidence="2" type="ORF">EII11_08475</name>
</gene>
<keyword evidence="1" id="KW-0472">Membrane</keyword>
<evidence type="ECO:0000313" key="2">
    <source>
        <dbReference type="EMBL" id="RRC94894.1"/>
    </source>
</evidence>
<keyword evidence="3" id="KW-1185">Reference proteome</keyword>
<dbReference type="Proteomes" id="UP000280444">
    <property type="component" value="Unassembled WGS sequence"/>
</dbReference>
<evidence type="ECO:0008006" key="4">
    <source>
        <dbReference type="Google" id="ProtNLM"/>
    </source>
</evidence>
<organism evidence="2 3">
    <name type="scientific">Schaalia canis</name>
    <dbReference type="NCBI Taxonomy" id="100469"/>
    <lineage>
        <taxon>Bacteria</taxon>
        <taxon>Bacillati</taxon>
        <taxon>Actinomycetota</taxon>
        <taxon>Actinomycetes</taxon>
        <taxon>Actinomycetales</taxon>
        <taxon>Actinomycetaceae</taxon>
        <taxon>Schaalia</taxon>
    </lineage>
</organism>
<evidence type="ECO:0000313" key="3">
    <source>
        <dbReference type="Proteomes" id="UP000280444"/>
    </source>
</evidence>
<comment type="caution">
    <text evidence="2">The sequence shown here is derived from an EMBL/GenBank/DDBJ whole genome shotgun (WGS) entry which is preliminary data.</text>
</comment>
<evidence type="ECO:0000256" key="1">
    <source>
        <dbReference type="SAM" id="Phobius"/>
    </source>
</evidence>
<accession>A0A3P1SCY9</accession>
<sequence>MTSRFRPSGALLTYALVSVFALFAVFALPALYVFGREEDQPIDSVYIYDATKQLNETELSNRLARKQSHRLLHLVVFVSDTPLASPPELTLREHVAANPELEWVDEGTPSRWREGLAALVLSHDFGQLSIVEADDLRNTRGRRLRVVDAINHAHETKHFDEGIERALDAYVSEVDETPWGSYSLRFFTFTLSAAGVGWFVVLFYRRHFATLAFRQAQVCFRRSHVVVDEWKAQYAYAEATGDGTERMKQELHKYMARYDAFRGALNDFGELGFWESFTALASHQAEALWWQGLALIDVERDAQHELYLPEDSGLRMRRRRVRMRQMAVRQASRLFVDK</sequence>
<keyword evidence="1" id="KW-1133">Transmembrane helix</keyword>
<feature type="transmembrane region" description="Helical" evidence="1">
    <location>
        <begin position="182"/>
        <end position="204"/>
    </location>
</feature>
<dbReference type="EMBL" id="RQZF01000009">
    <property type="protein sequence ID" value="RRC94894.1"/>
    <property type="molecule type" value="Genomic_DNA"/>
</dbReference>
<name>A0A3P1SCY9_9ACTO</name>
<dbReference type="RefSeq" id="WP_124871484.1">
    <property type="nucleotide sequence ID" value="NZ_RQZF01000009.1"/>
</dbReference>
<keyword evidence="1" id="KW-0812">Transmembrane</keyword>
<reference evidence="2 3" key="1">
    <citation type="submission" date="2018-11" db="EMBL/GenBank/DDBJ databases">
        <title>Genomes From Bacteria Associated with the Canine Oral Cavity: a Test Case for Automated Genome-Based Taxonomic Assignment.</title>
        <authorList>
            <person name="Coil D.A."/>
            <person name="Jospin G."/>
            <person name="Darling A.E."/>
            <person name="Wallis C."/>
            <person name="Davis I.J."/>
            <person name="Harris S."/>
            <person name="Eisen J.A."/>
            <person name="Holcombe L.J."/>
            <person name="O'Flynn C."/>
        </authorList>
    </citation>
    <scope>NUCLEOTIDE SEQUENCE [LARGE SCALE GENOMIC DNA]</scope>
    <source>
        <strain evidence="2 3">OH770</strain>
    </source>
</reference>
<proteinExistence type="predicted"/>
<protein>
    <recommendedName>
        <fullName evidence="4">DUF5129 domain-containing protein</fullName>
    </recommendedName>
</protein>